<dbReference type="InterPro" id="IPR002885">
    <property type="entry name" value="PPR_rpt"/>
</dbReference>
<dbReference type="InterPro" id="IPR046960">
    <property type="entry name" value="PPR_At4g14850-like_plant"/>
</dbReference>
<dbReference type="Gramene" id="rna-AYBTSS11_LOCUS5031">
    <property type="protein sequence ID" value="CAJ1931042.1"/>
    <property type="gene ID" value="gene-AYBTSS11_LOCUS5031"/>
</dbReference>
<keyword evidence="1" id="KW-0677">Repeat</keyword>
<dbReference type="Gene3D" id="1.25.40.10">
    <property type="entry name" value="Tetratricopeptide repeat domain"/>
    <property type="match status" value="1"/>
</dbReference>
<dbReference type="PANTHER" id="PTHR47926">
    <property type="entry name" value="PENTATRICOPEPTIDE REPEAT-CONTAINING PROTEIN"/>
    <property type="match status" value="1"/>
</dbReference>
<sequence length="231" mass="25710">MEKFKQVHAQILKLGLFWDSFCGSNLVAPCASSRWGSMEYDCSIFRQTGEPGSFEHNTTNTGNINSMNLEKDLLFYVEMLERGIETDNTYLPLCTQDALKEGAQIHGQVFKADLEDDIFVQIGLIGMYGECWEIKHGILLQNISELNVVVKTSLIDSYVKCGSLEKGLSFHGCGTDAPRVFTEMLEEGLAPDDVVYVGHYGCMVDHMGRAGMLKEAYDLITSTTIKPNDVV</sequence>
<dbReference type="GO" id="GO:0003723">
    <property type="term" value="F:RNA binding"/>
    <property type="evidence" value="ECO:0007669"/>
    <property type="project" value="InterPro"/>
</dbReference>
<protein>
    <recommendedName>
        <fullName evidence="4">Pentatricopeptide repeat-containing protein</fullName>
    </recommendedName>
</protein>
<dbReference type="InterPro" id="IPR011990">
    <property type="entry name" value="TPR-like_helical_dom_sf"/>
</dbReference>
<gene>
    <name evidence="2" type="ORF">AYBTSS11_LOCUS5031</name>
</gene>
<proteinExistence type="predicted"/>
<accession>A0AA86RUM3</accession>
<dbReference type="Pfam" id="PF01535">
    <property type="entry name" value="PPR"/>
    <property type="match status" value="2"/>
</dbReference>
<name>A0AA86RUM3_9FABA</name>
<dbReference type="PANTHER" id="PTHR47926:SF400">
    <property type="entry name" value="PENTACOTRIPEPTIDE-REPEAT REGION OF PRORP DOMAIN-CONTAINING PROTEIN"/>
    <property type="match status" value="1"/>
</dbReference>
<evidence type="ECO:0000313" key="3">
    <source>
        <dbReference type="Proteomes" id="UP001189624"/>
    </source>
</evidence>
<evidence type="ECO:0000313" key="2">
    <source>
        <dbReference type="EMBL" id="CAJ1931042.1"/>
    </source>
</evidence>
<organism evidence="2 3">
    <name type="scientific">Sphenostylis stenocarpa</name>
    <dbReference type="NCBI Taxonomy" id="92480"/>
    <lineage>
        <taxon>Eukaryota</taxon>
        <taxon>Viridiplantae</taxon>
        <taxon>Streptophyta</taxon>
        <taxon>Embryophyta</taxon>
        <taxon>Tracheophyta</taxon>
        <taxon>Spermatophyta</taxon>
        <taxon>Magnoliopsida</taxon>
        <taxon>eudicotyledons</taxon>
        <taxon>Gunneridae</taxon>
        <taxon>Pentapetalae</taxon>
        <taxon>rosids</taxon>
        <taxon>fabids</taxon>
        <taxon>Fabales</taxon>
        <taxon>Fabaceae</taxon>
        <taxon>Papilionoideae</taxon>
        <taxon>50 kb inversion clade</taxon>
        <taxon>NPAAA clade</taxon>
        <taxon>indigoferoid/millettioid clade</taxon>
        <taxon>Phaseoleae</taxon>
        <taxon>Sphenostylis</taxon>
    </lineage>
</organism>
<dbReference type="GO" id="GO:0009451">
    <property type="term" value="P:RNA modification"/>
    <property type="evidence" value="ECO:0007669"/>
    <property type="project" value="InterPro"/>
</dbReference>
<reference evidence="2" key="1">
    <citation type="submission" date="2023-10" db="EMBL/GenBank/DDBJ databases">
        <authorList>
            <person name="Domelevo Entfellner J.-B."/>
        </authorList>
    </citation>
    <scope>NUCLEOTIDE SEQUENCE</scope>
</reference>
<dbReference type="AlphaFoldDB" id="A0AA86RUM3"/>
<dbReference type="Proteomes" id="UP001189624">
    <property type="component" value="Chromosome 2"/>
</dbReference>
<evidence type="ECO:0008006" key="4">
    <source>
        <dbReference type="Google" id="ProtNLM"/>
    </source>
</evidence>
<evidence type="ECO:0000256" key="1">
    <source>
        <dbReference type="ARBA" id="ARBA00022737"/>
    </source>
</evidence>
<keyword evidence="3" id="KW-1185">Reference proteome</keyword>
<dbReference type="EMBL" id="OY731399">
    <property type="protein sequence ID" value="CAJ1931042.1"/>
    <property type="molecule type" value="Genomic_DNA"/>
</dbReference>